<dbReference type="Proteomes" id="UP000230002">
    <property type="component" value="Unassembled WGS sequence"/>
</dbReference>
<proteinExistence type="predicted"/>
<dbReference type="PANTHER" id="PTHR33840">
    <property type="match status" value="1"/>
</dbReference>
<dbReference type="STRING" id="1077348.A0A2G8SBW1"/>
<dbReference type="InterPro" id="IPR018712">
    <property type="entry name" value="Tle1-like_cat"/>
</dbReference>
<comment type="caution">
    <text evidence="3">The sequence shown here is derived from an EMBL/GenBank/DDBJ whole genome shotgun (WGS) entry which is preliminary data.</text>
</comment>
<gene>
    <name evidence="3" type="ORF">GSI_05930</name>
</gene>
<dbReference type="Pfam" id="PF09994">
    <property type="entry name" value="T6SS_Tle1-like_cat"/>
    <property type="match status" value="2"/>
</dbReference>
<evidence type="ECO:0000256" key="1">
    <source>
        <dbReference type="SAM" id="MobiDB-lite"/>
    </source>
</evidence>
<protein>
    <recommendedName>
        <fullName evidence="2">T6SS Phospholipase effector Tle1-like catalytic domain-containing protein</fullName>
    </recommendedName>
</protein>
<accession>A0A2G8SBW1</accession>
<dbReference type="AlphaFoldDB" id="A0A2G8SBW1"/>
<organism evidence="3 4">
    <name type="scientific">Ganoderma sinense ZZ0214-1</name>
    <dbReference type="NCBI Taxonomy" id="1077348"/>
    <lineage>
        <taxon>Eukaryota</taxon>
        <taxon>Fungi</taxon>
        <taxon>Dikarya</taxon>
        <taxon>Basidiomycota</taxon>
        <taxon>Agaricomycotina</taxon>
        <taxon>Agaricomycetes</taxon>
        <taxon>Polyporales</taxon>
        <taxon>Polyporaceae</taxon>
        <taxon>Ganoderma</taxon>
    </lineage>
</organism>
<evidence type="ECO:0000313" key="4">
    <source>
        <dbReference type="Proteomes" id="UP000230002"/>
    </source>
</evidence>
<evidence type="ECO:0000313" key="3">
    <source>
        <dbReference type="EMBL" id="PIL31232.1"/>
    </source>
</evidence>
<dbReference type="EMBL" id="AYKW01000012">
    <property type="protein sequence ID" value="PIL31232.1"/>
    <property type="molecule type" value="Genomic_DNA"/>
</dbReference>
<name>A0A2G8SBW1_9APHY</name>
<feature type="compositionally biased region" description="Polar residues" evidence="1">
    <location>
        <begin position="280"/>
        <end position="293"/>
    </location>
</feature>
<evidence type="ECO:0000259" key="2">
    <source>
        <dbReference type="Pfam" id="PF09994"/>
    </source>
</evidence>
<feature type="region of interest" description="Disordered" evidence="1">
    <location>
        <begin position="233"/>
        <end position="305"/>
    </location>
</feature>
<reference evidence="3 4" key="1">
    <citation type="journal article" date="2015" name="Sci. Rep.">
        <title>Chromosome-level genome map provides insights into diverse defense mechanisms in the medicinal fungus Ganoderma sinense.</title>
        <authorList>
            <person name="Zhu Y."/>
            <person name="Xu J."/>
            <person name="Sun C."/>
            <person name="Zhou S."/>
            <person name="Xu H."/>
            <person name="Nelson D.R."/>
            <person name="Qian J."/>
            <person name="Song J."/>
            <person name="Luo H."/>
            <person name="Xiang L."/>
            <person name="Li Y."/>
            <person name="Xu Z."/>
            <person name="Ji A."/>
            <person name="Wang L."/>
            <person name="Lu S."/>
            <person name="Hayward A."/>
            <person name="Sun W."/>
            <person name="Li X."/>
            <person name="Schwartz D.C."/>
            <person name="Wang Y."/>
            <person name="Chen S."/>
        </authorList>
    </citation>
    <scope>NUCLEOTIDE SEQUENCE [LARGE SCALE GENOMIC DNA]</scope>
    <source>
        <strain evidence="3 4">ZZ0214-1</strain>
    </source>
</reference>
<dbReference type="PANTHER" id="PTHR33840:SF2">
    <property type="entry name" value="TLE1 PHOSPHOLIPASE DOMAIN-CONTAINING PROTEIN"/>
    <property type="match status" value="1"/>
</dbReference>
<feature type="domain" description="T6SS Phospholipase effector Tle1-like catalytic" evidence="2">
    <location>
        <begin position="32"/>
        <end position="181"/>
    </location>
</feature>
<sequence>MGDNITSSDSKSIIPPYAQPREQYSTSIKLNKTLVLCFDGTGDQFDSDNSNVVEFFSLLSRDNHDEQMVYYQAMSKVLDAMVAWNLDAHVISGYKFLMQNCEIGLSSISRSKITPSLSLFPFLGFHPFVDKEGDKISLFGFSRGAYTARALAGMLHKVGLLPPDNYQQVPFAYKMYKRTDSLGWEQSKRDTVCSVGLIHRQLPFTVSNTAIRVFRHALSLDERRAKFKANHYNRADLGPTDETQKSELTAAAGTTSVATPDTHAVSAMEGGGIGQRPATPANTENSGDLLSSKSRGKQQAELNEKNFNATQKRLVQETDVKEVWFAGCHCDVGGGSVLDNVENSLARISLRWMIREVFRTNTGIHFSSKLLKSIGLDPASLWPEAKVADEPPPENPHTSKTLPFTPNLTMEEIEEEVKDAMCPIYDQLRIKPGWWLLEVLPSKQHRNEQWWKVLNVALVRVHGFGPEVRV</sequence>
<keyword evidence="4" id="KW-1185">Reference proteome</keyword>
<dbReference type="OrthoDB" id="3162439at2759"/>
<feature type="domain" description="T6SS Phospholipase effector Tle1-like catalytic" evidence="2">
    <location>
        <begin position="190"/>
        <end position="356"/>
    </location>
</feature>